<evidence type="ECO:0000313" key="6">
    <source>
        <dbReference type="Proteomes" id="UP000434172"/>
    </source>
</evidence>
<evidence type="ECO:0000256" key="1">
    <source>
        <dbReference type="ARBA" id="ARBA00022603"/>
    </source>
</evidence>
<dbReference type="OrthoDB" id="194386at2759"/>
<accession>A0A8H3WAT0</accession>
<keyword evidence="1 5" id="KW-0489">Methyltransferase</keyword>
<dbReference type="CDD" id="cd02440">
    <property type="entry name" value="AdoMet_MTases"/>
    <property type="match status" value="1"/>
</dbReference>
<keyword evidence="6" id="KW-1185">Reference proteome</keyword>
<dbReference type="GO" id="GO:0035657">
    <property type="term" value="C:eRF1 methyltransferase complex"/>
    <property type="evidence" value="ECO:0007669"/>
    <property type="project" value="TreeGrafter"/>
</dbReference>
<dbReference type="Pfam" id="PF05175">
    <property type="entry name" value="MTS"/>
    <property type="match status" value="1"/>
</dbReference>
<dbReference type="PANTHER" id="PTHR45875:SF1">
    <property type="entry name" value="METHYLTRANSFERASE N6AMT1"/>
    <property type="match status" value="1"/>
</dbReference>
<protein>
    <submittedName>
        <fullName evidence="5">Methylase</fullName>
    </submittedName>
</protein>
<dbReference type="Gene3D" id="3.40.50.150">
    <property type="entry name" value="Vaccinia Virus protein VP39"/>
    <property type="match status" value="1"/>
</dbReference>
<dbReference type="EMBL" id="WOWK01000058">
    <property type="protein sequence ID" value="KAF0322715.1"/>
    <property type="molecule type" value="Genomic_DNA"/>
</dbReference>
<keyword evidence="3" id="KW-0949">S-adenosyl-L-methionine</keyword>
<feature type="domain" description="Methyltransferase small" evidence="4">
    <location>
        <begin position="45"/>
        <end position="190"/>
    </location>
</feature>
<dbReference type="GO" id="GO:0008276">
    <property type="term" value="F:protein methyltransferase activity"/>
    <property type="evidence" value="ECO:0007669"/>
    <property type="project" value="TreeGrafter"/>
</dbReference>
<dbReference type="PANTHER" id="PTHR45875">
    <property type="entry name" value="METHYLTRANSFERASE N6AMT1"/>
    <property type="match status" value="1"/>
</dbReference>
<dbReference type="InterPro" id="IPR007848">
    <property type="entry name" value="Small_mtfrase_dom"/>
</dbReference>
<evidence type="ECO:0000259" key="4">
    <source>
        <dbReference type="Pfam" id="PF05175"/>
    </source>
</evidence>
<dbReference type="InterPro" id="IPR052190">
    <property type="entry name" value="Euk-Arch_PrmC-MTase"/>
</dbReference>
<dbReference type="SUPFAM" id="SSF53335">
    <property type="entry name" value="S-adenosyl-L-methionine-dependent methyltransferases"/>
    <property type="match status" value="1"/>
</dbReference>
<dbReference type="InterPro" id="IPR029063">
    <property type="entry name" value="SAM-dependent_MTases_sf"/>
</dbReference>
<dbReference type="GO" id="GO:0008757">
    <property type="term" value="F:S-adenosylmethionine-dependent methyltransferase activity"/>
    <property type="evidence" value="ECO:0007669"/>
    <property type="project" value="TreeGrafter"/>
</dbReference>
<dbReference type="GO" id="GO:0032259">
    <property type="term" value="P:methylation"/>
    <property type="evidence" value="ECO:0007669"/>
    <property type="project" value="UniProtKB-KW"/>
</dbReference>
<dbReference type="Proteomes" id="UP000434172">
    <property type="component" value="Unassembled WGS sequence"/>
</dbReference>
<evidence type="ECO:0000256" key="2">
    <source>
        <dbReference type="ARBA" id="ARBA00022679"/>
    </source>
</evidence>
<name>A0A8H3WAT0_9PEZI</name>
<dbReference type="AlphaFoldDB" id="A0A8H3WAT0"/>
<sequence>MHSAFTNGGLRASPRDVWEKRIAELIDQAQQHQSPYTESFGPHTIVIHPSVYSPKYFPETWWYAQQLPPIINKGSFLEVGVGSGLTSLSVAAAGSQVFGVDINPEAVNVTQSNFEINHQKGTFVVSNIYQNVKGKFDFIYWNHPWQHDSNIPLQLKSEKTLDSEYQLLRRFVGEAHAYLTEKGVILLGTSAYANHEAIVHIARENGYSCQELARGHESIGKGVFEEYYILELKSQ</sequence>
<reference evidence="5 6" key="1">
    <citation type="submission" date="2019-12" db="EMBL/GenBank/DDBJ databases">
        <title>A genome sequence resource for the geographically widespread anthracnose pathogen Colletotrichum asianum.</title>
        <authorList>
            <person name="Meng Y."/>
        </authorList>
    </citation>
    <scope>NUCLEOTIDE SEQUENCE [LARGE SCALE GENOMIC DNA]</scope>
    <source>
        <strain evidence="5 6">ICMP 18580</strain>
    </source>
</reference>
<comment type="caution">
    <text evidence="5">The sequence shown here is derived from an EMBL/GenBank/DDBJ whole genome shotgun (WGS) entry which is preliminary data.</text>
</comment>
<evidence type="ECO:0000256" key="3">
    <source>
        <dbReference type="ARBA" id="ARBA00022691"/>
    </source>
</evidence>
<gene>
    <name evidence="5" type="ORF">GQ607_009956</name>
</gene>
<keyword evidence="2" id="KW-0808">Transferase</keyword>
<evidence type="ECO:0000313" key="5">
    <source>
        <dbReference type="EMBL" id="KAF0322715.1"/>
    </source>
</evidence>
<organism evidence="5 6">
    <name type="scientific">Colletotrichum asianum</name>
    <dbReference type="NCBI Taxonomy" id="702518"/>
    <lineage>
        <taxon>Eukaryota</taxon>
        <taxon>Fungi</taxon>
        <taxon>Dikarya</taxon>
        <taxon>Ascomycota</taxon>
        <taxon>Pezizomycotina</taxon>
        <taxon>Sordariomycetes</taxon>
        <taxon>Hypocreomycetidae</taxon>
        <taxon>Glomerellales</taxon>
        <taxon>Glomerellaceae</taxon>
        <taxon>Colletotrichum</taxon>
        <taxon>Colletotrichum gloeosporioides species complex</taxon>
    </lineage>
</organism>
<proteinExistence type="predicted"/>